<reference evidence="1" key="2">
    <citation type="submission" date="2024-09" db="EMBL/GenBank/DDBJ databases">
        <authorList>
            <person name="Veyrier F.J."/>
        </authorList>
    </citation>
    <scope>NUCLEOTIDE SEQUENCE</scope>
    <source>
        <strain evidence="1">17694</strain>
    </source>
</reference>
<dbReference type="Proteomes" id="UP000831534">
    <property type="component" value="Chromosome"/>
</dbReference>
<keyword evidence="2" id="KW-1185">Reference proteome</keyword>
<sequence>MATFTEQEASVGWAGTQWEPNIFPIKQDFVGLPLCFNQADIGHIVRDGLAHWKTF</sequence>
<protein>
    <submittedName>
        <fullName evidence="1">Uncharacterized protein</fullName>
    </submittedName>
</protein>
<gene>
    <name evidence="1" type="ORF">LVJ77_05995</name>
</gene>
<dbReference type="EMBL" id="CP091521">
    <property type="protein sequence ID" value="UOP04042.1"/>
    <property type="molecule type" value="Genomic_DNA"/>
</dbReference>
<reference evidence="1" key="1">
    <citation type="journal article" date="2022" name="Res Sq">
        <title>Evolution of multicellular longitudinally dividing oral cavity symbionts (Neisseriaceae).</title>
        <authorList>
            <person name="Nyongesa S."/>
            <person name="Weber P."/>
            <person name="Bernet E."/>
            <person name="Pullido F."/>
            <person name="Nieckarz M."/>
            <person name="Delaby M."/>
            <person name="Nieves C."/>
            <person name="Viehboeck T."/>
            <person name="Krause N."/>
            <person name="Rivera-Millot A."/>
            <person name="Nakamura A."/>
            <person name="Vischer N."/>
            <person name="VanNieuwenhze M."/>
            <person name="Brun Y."/>
            <person name="Cava F."/>
            <person name="Bulgheresi S."/>
            <person name="Veyrier F."/>
        </authorList>
    </citation>
    <scope>NUCLEOTIDE SEQUENCE</scope>
    <source>
        <strain evidence="1">17694</strain>
    </source>
</reference>
<name>A0A8T9MV94_9NEIS</name>
<organism evidence="1 2">
    <name type="scientific">Conchiformibius kuhniae</name>
    <dbReference type="NCBI Taxonomy" id="211502"/>
    <lineage>
        <taxon>Bacteria</taxon>
        <taxon>Pseudomonadati</taxon>
        <taxon>Pseudomonadota</taxon>
        <taxon>Betaproteobacteria</taxon>
        <taxon>Neisseriales</taxon>
        <taxon>Neisseriaceae</taxon>
        <taxon>Conchiformibius</taxon>
    </lineage>
</organism>
<evidence type="ECO:0000313" key="2">
    <source>
        <dbReference type="Proteomes" id="UP000831534"/>
    </source>
</evidence>
<evidence type="ECO:0000313" key="1">
    <source>
        <dbReference type="EMBL" id="UOP04042.1"/>
    </source>
</evidence>
<dbReference type="RefSeq" id="WP_156900893.1">
    <property type="nucleotide sequence ID" value="NZ_CP091521.1"/>
</dbReference>
<accession>A0A8T9MV94</accession>
<dbReference type="AlphaFoldDB" id="A0A8T9MV94"/>
<proteinExistence type="predicted"/>
<dbReference type="KEGG" id="ckh:LVJ77_05995"/>